<protein>
    <submittedName>
        <fullName evidence="1">Uncharacterized protein</fullName>
    </submittedName>
</protein>
<gene>
    <name evidence="1" type="ORF">L798_03726</name>
</gene>
<organism evidence="1 2">
    <name type="scientific">Zootermopsis nevadensis</name>
    <name type="common">Dampwood termite</name>
    <dbReference type="NCBI Taxonomy" id="136037"/>
    <lineage>
        <taxon>Eukaryota</taxon>
        <taxon>Metazoa</taxon>
        <taxon>Ecdysozoa</taxon>
        <taxon>Arthropoda</taxon>
        <taxon>Hexapoda</taxon>
        <taxon>Insecta</taxon>
        <taxon>Pterygota</taxon>
        <taxon>Neoptera</taxon>
        <taxon>Polyneoptera</taxon>
        <taxon>Dictyoptera</taxon>
        <taxon>Blattodea</taxon>
        <taxon>Blattoidea</taxon>
        <taxon>Termitoidae</taxon>
        <taxon>Termopsidae</taxon>
        <taxon>Zootermopsis</taxon>
    </lineage>
</organism>
<dbReference type="AlphaFoldDB" id="A0A067RB14"/>
<keyword evidence="2" id="KW-1185">Reference proteome</keyword>
<dbReference type="EMBL" id="KK852574">
    <property type="protein sequence ID" value="KDR21049.1"/>
    <property type="molecule type" value="Genomic_DNA"/>
</dbReference>
<reference evidence="1 2" key="1">
    <citation type="journal article" date="2014" name="Nat. Commun.">
        <title>Molecular traces of alternative social organization in a termite genome.</title>
        <authorList>
            <person name="Terrapon N."/>
            <person name="Li C."/>
            <person name="Robertson H.M."/>
            <person name="Ji L."/>
            <person name="Meng X."/>
            <person name="Booth W."/>
            <person name="Chen Z."/>
            <person name="Childers C.P."/>
            <person name="Glastad K.M."/>
            <person name="Gokhale K."/>
            <person name="Gowin J."/>
            <person name="Gronenberg W."/>
            <person name="Hermansen R.A."/>
            <person name="Hu H."/>
            <person name="Hunt B.G."/>
            <person name="Huylmans A.K."/>
            <person name="Khalil S.M."/>
            <person name="Mitchell R.D."/>
            <person name="Munoz-Torres M.C."/>
            <person name="Mustard J.A."/>
            <person name="Pan H."/>
            <person name="Reese J.T."/>
            <person name="Scharf M.E."/>
            <person name="Sun F."/>
            <person name="Vogel H."/>
            <person name="Xiao J."/>
            <person name="Yang W."/>
            <person name="Yang Z."/>
            <person name="Yang Z."/>
            <person name="Zhou J."/>
            <person name="Zhu J."/>
            <person name="Brent C.S."/>
            <person name="Elsik C.G."/>
            <person name="Goodisman M.A."/>
            <person name="Liberles D.A."/>
            <person name="Roe R.M."/>
            <person name="Vargo E.L."/>
            <person name="Vilcinskas A."/>
            <person name="Wang J."/>
            <person name="Bornberg-Bauer E."/>
            <person name="Korb J."/>
            <person name="Zhang G."/>
            <person name="Liebig J."/>
        </authorList>
    </citation>
    <scope>NUCLEOTIDE SEQUENCE [LARGE SCALE GENOMIC DNA]</scope>
    <source>
        <tissue evidence="1">Whole organism</tissue>
    </source>
</reference>
<name>A0A067RB14_ZOONE</name>
<evidence type="ECO:0000313" key="2">
    <source>
        <dbReference type="Proteomes" id="UP000027135"/>
    </source>
</evidence>
<proteinExistence type="predicted"/>
<accession>A0A067RB14</accession>
<dbReference type="InParanoid" id="A0A067RB14"/>
<sequence length="59" mass="6966">MARMLQRQQQFFCFGKVSAAKKKKKKKKKREREKGAYESWESISCCYTRVLTDVSLLST</sequence>
<dbReference type="Proteomes" id="UP000027135">
    <property type="component" value="Unassembled WGS sequence"/>
</dbReference>
<evidence type="ECO:0000313" key="1">
    <source>
        <dbReference type="EMBL" id="KDR21049.1"/>
    </source>
</evidence>